<dbReference type="Proteomes" id="UP000578449">
    <property type="component" value="Unassembled WGS sequence"/>
</dbReference>
<dbReference type="InterPro" id="IPR043128">
    <property type="entry name" value="Rev_trsase/Diguanyl_cyclase"/>
</dbReference>
<protein>
    <recommendedName>
        <fullName evidence="4">Cas10/Cmr2 second palm domain-containing protein</fullName>
    </recommendedName>
</protein>
<feature type="compositionally biased region" description="Basic and acidic residues" evidence="3">
    <location>
        <begin position="149"/>
        <end position="167"/>
    </location>
</feature>
<proteinExistence type="predicted"/>
<keyword evidence="2" id="KW-0051">Antiviral defense</keyword>
<evidence type="ECO:0000313" key="5">
    <source>
        <dbReference type="EMBL" id="MBB5136207.1"/>
    </source>
</evidence>
<accession>A0A840PGE2</accession>
<organism evidence="5 6">
    <name type="scientific">Thermocatellispora tengchongensis</name>
    <dbReference type="NCBI Taxonomy" id="1073253"/>
    <lineage>
        <taxon>Bacteria</taxon>
        <taxon>Bacillati</taxon>
        <taxon>Actinomycetota</taxon>
        <taxon>Actinomycetes</taxon>
        <taxon>Streptosporangiales</taxon>
        <taxon>Streptosporangiaceae</taxon>
        <taxon>Thermocatellispora</taxon>
    </lineage>
</organism>
<feature type="region of interest" description="Disordered" evidence="3">
    <location>
        <begin position="147"/>
        <end position="171"/>
    </location>
</feature>
<reference evidence="5 6" key="1">
    <citation type="submission" date="2020-08" db="EMBL/GenBank/DDBJ databases">
        <title>Genomic Encyclopedia of Type Strains, Phase IV (KMG-IV): sequencing the most valuable type-strain genomes for metagenomic binning, comparative biology and taxonomic classification.</title>
        <authorList>
            <person name="Goeker M."/>
        </authorList>
    </citation>
    <scope>NUCLEOTIDE SEQUENCE [LARGE SCALE GENOMIC DNA]</scope>
    <source>
        <strain evidence="5 6">DSM 45615</strain>
    </source>
</reference>
<dbReference type="EMBL" id="JACHGN010000013">
    <property type="protein sequence ID" value="MBB5136207.1"/>
    <property type="molecule type" value="Genomic_DNA"/>
</dbReference>
<sequence>MYVVVIRTAGNQRYIFASNKRQEIVGASELIVKVEGAWAKEALEETFGGETHRFERLVAGAGQIVLLVKEVADGRRMVTEVTRRALRYAPGLDVCGIVVRYDEGGLAEAVQEAQSRLASVREARPGPQARFLRLPIVEDCASTGLPAAEIRREGGPPPKGKPEERPQPRSAVSLAKLAAHEDALLRMGDLAGKEREEMRRTVQWLGFEAGWVAVVHADGNGIGAIFTGLREWARGRDDSAYAEALRDVSAGLNECAQRAFRKANDSNARILPLVVGGDDLTVVCEAEAALPFTRRYLEAFEEETAQDERITAYVPGGIGAAAGVAIVKRNYPFHFAYDLAEELIEQEAKQVKGWASALAFAVLHESAAPDLKRIRGAVPIVEDLSGSASPYIVGRGAADPRAEHRRWSDLERRVNALTRDEPGTGGPLIPRGAAHDLREGVCLGEKVVASRVTALRHRFEGDQARTQALAELTEDDGGLVWAEDGTKVTGLLDAMAALPFLAGEGAAR</sequence>
<dbReference type="InterPro" id="IPR054767">
    <property type="entry name" value="Cas10-Cmr2_palm2"/>
</dbReference>
<evidence type="ECO:0000256" key="2">
    <source>
        <dbReference type="ARBA" id="ARBA00023118"/>
    </source>
</evidence>
<dbReference type="AlphaFoldDB" id="A0A840PGE2"/>
<evidence type="ECO:0000313" key="6">
    <source>
        <dbReference type="Proteomes" id="UP000578449"/>
    </source>
</evidence>
<keyword evidence="6" id="KW-1185">Reference proteome</keyword>
<evidence type="ECO:0000256" key="1">
    <source>
        <dbReference type="ARBA" id="ARBA00022741"/>
    </source>
</evidence>
<dbReference type="Gene3D" id="3.30.70.270">
    <property type="match status" value="1"/>
</dbReference>
<name>A0A840PGE2_9ACTN</name>
<evidence type="ECO:0000259" key="4">
    <source>
        <dbReference type="Pfam" id="PF22335"/>
    </source>
</evidence>
<evidence type="ECO:0000256" key="3">
    <source>
        <dbReference type="SAM" id="MobiDB-lite"/>
    </source>
</evidence>
<keyword evidence="1" id="KW-0547">Nucleotide-binding</keyword>
<comment type="caution">
    <text evidence="5">The sequence shown here is derived from an EMBL/GenBank/DDBJ whole genome shotgun (WGS) entry which is preliminary data.</text>
</comment>
<dbReference type="GO" id="GO:0051607">
    <property type="term" value="P:defense response to virus"/>
    <property type="evidence" value="ECO:0007669"/>
    <property type="project" value="UniProtKB-KW"/>
</dbReference>
<gene>
    <name evidence="5" type="ORF">HNP84_005951</name>
</gene>
<dbReference type="RefSeq" id="WP_185053117.1">
    <property type="nucleotide sequence ID" value="NZ_BAABIX010000036.1"/>
</dbReference>
<dbReference type="Pfam" id="PF22335">
    <property type="entry name" value="Cas10-Cmr2_palm2"/>
    <property type="match status" value="1"/>
</dbReference>
<dbReference type="GO" id="GO:0000166">
    <property type="term" value="F:nucleotide binding"/>
    <property type="evidence" value="ECO:0007669"/>
    <property type="project" value="UniProtKB-KW"/>
</dbReference>
<feature type="domain" description="Cas10/Cmr2 second palm" evidence="4">
    <location>
        <begin position="212"/>
        <end position="352"/>
    </location>
</feature>